<keyword evidence="2" id="KW-1185">Reference proteome</keyword>
<dbReference type="Proteomes" id="UP001497516">
    <property type="component" value="Chromosome 1"/>
</dbReference>
<accession>A0AAV2CJX1</accession>
<proteinExistence type="predicted"/>
<protein>
    <submittedName>
        <fullName evidence="1">Uncharacterized protein</fullName>
    </submittedName>
</protein>
<organism evidence="1 2">
    <name type="scientific">Linum trigynum</name>
    <dbReference type="NCBI Taxonomy" id="586398"/>
    <lineage>
        <taxon>Eukaryota</taxon>
        <taxon>Viridiplantae</taxon>
        <taxon>Streptophyta</taxon>
        <taxon>Embryophyta</taxon>
        <taxon>Tracheophyta</taxon>
        <taxon>Spermatophyta</taxon>
        <taxon>Magnoliopsida</taxon>
        <taxon>eudicotyledons</taxon>
        <taxon>Gunneridae</taxon>
        <taxon>Pentapetalae</taxon>
        <taxon>rosids</taxon>
        <taxon>fabids</taxon>
        <taxon>Malpighiales</taxon>
        <taxon>Linaceae</taxon>
        <taxon>Linum</taxon>
    </lineage>
</organism>
<evidence type="ECO:0000313" key="1">
    <source>
        <dbReference type="EMBL" id="CAL1356309.1"/>
    </source>
</evidence>
<dbReference type="EMBL" id="OZ034813">
    <property type="protein sequence ID" value="CAL1356309.1"/>
    <property type="molecule type" value="Genomic_DNA"/>
</dbReference>
<evidence type="ECO:0000313" key="2">
    <source>
        <dbReference type="Proteomes" id="UP001497516"/>
    </source>
</evidence>
<name>A0AAV2CJX1_9ROSI</name>
<reference evidence="1 2" key="1">
    <citation type="submission" date="2024-04" db="EMBL/GenBank/DDBJ databases">
        <authorList>
            <person name="Fracassetti M."/>
        </authorList>
    </citation>
    <scope>NUCLEOTIDE SEQUENCE [LARGE SCALE GENOMIC DNA]</scope>
</reference>
<gene>
    <name evidence="1" type="ORF">LTRI10_LOCUS4018</name>
</gene>
<dbReference type="AlphaFoldDB" id="A0AAV2CJX1"/>
<sequence>MLVTTTIRGRRSEWTSALLDTKRQDARARRTSPSLFQKRRHGQVNEAKDDNIGGITMLVMARFPFRRGDTNLITALVTTLSPPPVTTTTYVDYAQLNKRR</sequence>